<feature type="domain" description="Tc1-like transposase DDE" evidence="2">
    <location>
        <begin position="235"/>
        <end position="287"/>
    </location>
</feature>
<dbReference type="SUPFAM" id="SSF46689">
    <property type="entry name" value="Homeodomain-like"/>
    <property type="match status" value="1"/>
</dbReference>
<dbReference type="PANTHER" id="PTHR23022:SF135">
    <property type="entry name" value="SI:DKEY-77F5.3"/>
    <property type="match status" value="1"/>
</dbReference>
<dbReference type="EMBL" id="JAATIS010000859">
    <property type="protein sequence ID" value="KAG2467327.1"/>
    <property type="molecule type" value="Genomic_DNA"/>
</dbReference>
<evidence type="ECO:0000313" key="4">
    <source>
        <dbReference type="EMBL" id="KAG2467327.1"/>
    </source>
</evidence>
<dbReference type="Pfam" id="PF01498">
    <property type="entry name" value="HTH_Tnp_Tc3_2"/>
    <property type="match status" value="1"/>
</dbReference>
<dbReference type="Proteomes" id="UP000886611">
    <property type="component" value="Unassembled WGS sequence"/>
</dbReference>
<dbReference type="InterPro" id="IPR002492">
    <property type="entry name" value="Transposase_Tc1-like"/>
</dbReference>
<gene>
    <name evidence="4" type="primary">Tcb1_295</name>
    <name evidence="4" type="ORF">GTO96_0010383</name>
</gene>
<feature type="domain" description="Sleeping Beauty transposase HTH" evidence="3">
    <location>
        <begin position="1"/>
        <end position="52"/>
    </location>
</feature>
<organism evidence="4 5">
    <name type="scientific">Polypterus senegalus</name>
    <name type="common">Senegal bichir</name>
    <dbReference type="NCBI Taxonomy" id="55291"/>
    <lineage>
        <taxon>Eukaryota</taxon>
        <taxon>Metazoa</taxon>
        <taxon>Chordata</taxon>
        <taxon>Craniata</taxon>
        <taxon>Vertebrata</taxon>
        <taxon>Euteleostomi</taxon>
        <taxon>Actinopterygii</taxon>
        <taxon>Polypteriformes</taxon>
        <taxon>Polypteridae</taxon>
        <taxon>Polypterus</taxon>
    </lineage>
</organism>
<dbReference type="Gene3D" id="1.10.10.10">
    <property type="entry name" value="Winged helix-like DNA-binding domain superfamily/Winged helix DNA-binding domain"/>
    <property type="match status" value="1"/>
</dbReference>
<evidence type="ECO:0000259" key="2">
    <source>
        <dbReference type="Pfam" id="PF13358"/>
    </source>
</evidence>
<dbReference type="InterPro" id="IPR057667">
    <property type="entry name" value="HTH_SB"/>
</dbReference>
<dbReference type="InterPro" id="IPR036388">
    <property type="entry name" value="WH-like_DNA-bd_sf"/>
</dbReference>
<dbReference type="GO" id="GO:0015074">
    <property type="term" value="P:DNA integration"/>
    <property type="evidence" value="ECO:0007669"/>
    <property type="project" value="InterPro"/>
</dbReference>
<dbReference type="InterPro" id="IPR009057">
    <property type="entry name" value="Homeodomain-like_sf"/>
</dbReference>
<evidence type="ECO:0000313" key="5">
    <source>
        <dbReference type="Proteomes" id="UP000886611"/>
    </source>
</evidence>
<dbReference type="Pfam" id="PF13358">
    <property type="entry name" value="DDE_3"/>
    <property type="match status" value="1"/>
</dbReference>
<dbReference type="AlphaFoldDB" id="A0A8X7XJN7"/>
<dbReference type="Pfam" id="PF25787">
    <property type="entry name" value="HTH_SB"/>
    <property type="match status" value="1"/>
</dbReference>
<accession>A0A8X7XJN7</accession>
<dbReference type="InterPro" id="IPR052338">
    <property type="entry name" value="Transposase_5"/>
</dbReference>
<dbReference type="PANTHER" id="PTHR23022">
    <property type="entry name" value="TRANSPOSABLE ELEMENT-RELATED"/>
    <property type="match status" value="1"/>
</dbReference>
<dbReference type="InterPro" id="IPR038717">
    <property type="entry name" value="Tc1-like_DDE_dom"/>
</dbReference>
<dbReference type="GO" id="GO:0006313">
    <property type="term" value="P:DNA transposition"/>
    <property type="evidence" value="ECO:0007669"/>
    <property type="project" value="InterPro"/>
</dbReference>
<dbReference type="GO" id="GO:0003677">
    <property type="term" value="F:DNA binding"/>
    <property type="evidence" value="ECO:0007669"/>
    <property type="project" value="InterPro"/>
</dbReference>
<feature type="non-terminal residue" evidence="4">
    <location>
        <position position="1"/>
    </location>
</feature>
<protein>
    <submittedName>
        <fullName evidence="4">TCB1 transposase</fullName>
    </submittedName>
</protein>
<evidence type="ECO:0000259" key="3">
    <source>
        <dbReference type="Pfam" id="PF25787"/>
    </source>
</evidence>
<dbReference type="InterPro" id="IPR036397">
    <property type="entry name" value="RNaseH_sf"/>
</dbReference>
<reference evidence="4 5" key="1">
    <citation type="journal article" date="2021" name="Cell">
        <title>Tracing the genetic footprints of vertebrate landing in non-teleost ray-finned fishes.</title>
        <authorList>
            <person name="Bi X."/>
            <person name="Wang K."/>
            <person name="Yang L."/>
            <person name="Pan H."/>
            <person name="Jiang H."/>
            <person name="Wei Q."/>
            <person name="Fang M."/>
            <person name="Yu H."/>
            <person name="Zhu C."/>
            <person name="Cai Y."/>
            <person name="He Y."/>
            <person name="Gan X."/>
            <person name="Zeng H."/>
            <person name="Yu D."/>
            <person name="Zhu Y."/>
            <person name="Jiang H."/>
            <person name="Qiu Q."/>
            <person name="Yang H."/>
            <person name="Zhang Y.E."/>
            <person name="Wang W."/>
            <person name="Zhu M."/>
            <person name="He S."/>
            <person name="Zhang G."/>
        </authorList>
    </citation>
    <scope>NUCLEOTIDE SEQUENCE [LARGE SCALE GENOMIC DNA]</scope>
    <source>
        <strain evidence="4">Bchr_013</strain>
    </source>
</reference>
<proteinExistence type="predicted"/>
<evidence type="ECO:0000259" key="1">
    <source>
        <dbReference type="Pfam" id="PF01498"/>
    </source>
</evidence>
<feature type="non-terminal residue" evidence="4">
    <location>
        <position position="338"/>
    </location>
</feature>
<keyword evidence="5" id="KW-1185">Reference proteome</keyword>
<name>A0A8X7XJN7_POLSE</name>
<feature type="domain" description="Transposase Tc1-like" evidence="1">
    <location>
        <begin position="72"/>
        <end position="134"/>
    </location>
</feature>
<dbReference type="Gene3D" id="3.30.420.10">
    <property type="entry name" value="Ribonuclease H-like superfamily/Ribonuclease H"/>
    <property type="match status" value="1"/>
</dbReference>
<sequence length="338" mass="39133">MKSKELSVDLRDRIISRQKFGEGYRKISAALMVPMSTVASIIRKWKKFKTTRTFPRAGGRRRKENGPTDSVDRRATLTEITTRYNRGMQQSICEAITRTNLRRMGYNSRRPHRVPLISTTNRKKRLQFARAHQNWTVEDWKNVAWSDESRFLLRHSNGRVRIWRKQNANMEPSCLVTTGQAGGGGLMVWGMFSWHTLGPLVPIGYHLNATGYLSIVSDHVHPFMITMYPSSDGYFQQDNAPCHKARIISNWFLEHDNEFTVLKWPPQSSDLNPIEHLWDVVERELRALDVHPTNLHQLQDAILSIWANISKECFQHLVESMPRRIKAVLKAKGGQTPY</sequence>
<comment type="caution">
    <text evidence="4">The sequence shown here is derived from an EMBL/GenBank/DDBJ whole genome shotgun (WGS) entry which is preliminary data.</text>
</comment>